<feature type="compositionally biased region" description="Polar residues" evidence="2">
    <location>
        <begin position="135"/>
        <end position="145"/>
    </location>
</feature>
<name>A0ABT4YK87_9STAP</name>
<proteinExistence type="inferred from homology"/>
<feature type="domain" description="Insertion element IS150 protein InsJ-like helix-turn-helix" evidence="3">
    <location>
        <begin position="9"/>
        <end position="54"/>
    </location>
</feature>
<dbReference type="Pfam" id="PF13518">
    <property type="entry name" value="HTH_28"/>
    <property type="match status" value="2"/>
</dbReference>
<accession>A0ABT4YK87</accession>
<comment type="similarity">
    <text evidence="1">Belongs to the IS150/IS1296 orfA family.</text>
</comment>
<gene>
    <name evidence="4" type="ORF">F7P68_0012055</name>
</gene>
<dbReference type="Gene3D" id="1.10.10.10">
    <property type="entry name" value="Winged helix-like DNA-binding domain superfamily/Winged helix DNA-binding domain"/>
    <property type="match status" value="1"/>
</dbReference>
<evidence type="ECO:0000256" key="2">
    <source>
        <dbReference type="SAM" id="MobiDB-lite"/>
    </source>
</evidence>
<dbReference type="RefSeq" id="WP_052443762.1">
    <property type="nucleotide sequence ID" value="NZ_JABEVU030000001.1"/>
</dbReference>
<dbReference type="InterPro" id="IPR055247">
    <property type="entry name" value="InsJ-like_HTH"/>
</dbReference>
<reference evidence="4 5" key="2">
    <citation type="submission" date="2022-12" db="EMBL/GenBank/DDBJ databases">
        <title>Genome analysis and biological profiling of marine Salinicoccus roseus MOSEL-ME25.</title>
        <authorList>
            <person name="Mirza F.T."/>
            <person name="Xie Y."/>
            <person name="Shinwari Z.K."/>
        </authorList>
    </citation>
    <scope>NUCLEOTIDE SEQUENCE [LARGE SCALE GENOMIC DNA]</scope>
    <source>
        <strain evidence="4 5">MOSEL-ME25</strain>
    </source>
</reference>
<protein>
    <submittedName>
        <fullName evidence="4">Transposase</fullName>
    </submittedName>
</protein>
<dbReference type="InterPro" id="IPR036388">
    <property type="entry name" value="WH-like_DNA-bd_sf"/>
</dbReference>
<keyword evidence="5" id="KW-1185">Reference proteome</keyword>
<dbReference type="InterPro" id="IPR010921">
    <property type="entry name" value="Trp_repressor/repl_initiator"/>
</dbReference>
<evidence type="ECO:0000313" key="4">
    <source>
        <dbReference type="EMBL" id="MDB0581256.1"/>
    </source>
</evidence>
<dbReference type="SUPFAM" id="SSF48295">
    <property type="entry name" value="TrpR-like"/>
    <property type="match status" value="2"/>
</dbReference>
<feature type="domain" description="Insertion element IS150 protein InsJ-like helix-turn-helix" evidence="3">
    <location>
        <begin position="70"/>
        <end position="119"/>
    </location>
</feature>
<evidence type="ECO:0000313" key="5">
    <source>
        <dbReference type="Proteomes" id="UP000527860"/>
    </source>
</evidence>
<dbReference type="PANTHER" id="PTHR33795">
    <property type="entry name" value="INSERTION ELEMENT IS150 PROTEIN INSJ"/>
    <property type="match status" value="1"/>
</dbReference>
<dbReference type="Proteomes" id="UP000527860">
    <property type="component" value="Unassembled WGS sequence"/>
</dbReference>
<dbReference type="GeneID" id="77846008"/>
<organism evidence="4 5">
    <name type="scientific">Salinicoccus roseus</name>
    <dbReference type="NCBI Taxonomy" id="45670"/>
    <lineage>
        <taxon>Bacteria</taxon>
        <taxon>Bacillati</taxon>
        <taxon>Bacillota</taxon>
        <taxon>Bacilli</taxon>
        <taxon>Bacillales</taxon>
        <taxon>Staphylococcaceae</taxon>
        <taxon>Salinicoccus</taxon>
    </lineage>
</organism>
<dbReference type="EMBL" id="JABEVU030000001">
    <property type="protein sequence ID" value="MDB0581256.1"/>
    <property type="molecule type" value="Genomic_DNA"/>
</dbReference>
<evidence type="ECO:0000256" key="1">
    <source>
        <dbReference type="ARBA" id="ARBA00038232"/>
    </source>
</evidence>
<evidence type="ECO:0000259" key="3">
    <source>
        <dbReference type="Pfam" id="PF13518"/>
    </source>
</evidence>
<comment type="caution">
    <text evidence="4">The sequence shown here is derived from an EMBL/GenBank/DDBJ whole genome shotgun (WGS) entry which is preliminary data.</text>
</comment>
<dbReference type="InterPro" id="IPR052057">
    <property type="entry name" value="IS150/IS1296_orfA-like"/>
</dbReference>
<sequence>MGGKHSIDFKLSMIQEYLNGNLGYHSLSAKHGIDTYLIRTWVNQFNQNGAQGLIAGMTRATYSDTFKLTVLHYRSDHKLSYRGTANAFDTPNPSTVTHWQAKFNQYGIVGLESKSKGRRAQMNQKPSKKKQNQPASLNETYKQDH</sequence>
<reference evidence="5" key="1">
    <citation type="submission" date="2020-04" db="EMBL/GenBank/DDBJ databases">
        <title>Genome analysis and biological profiling of marine Cellulosimicrobium funkei MOSEL-ME6.</title>
        <authorList>
            <person name="Tanveer F."/>
            <person name="Xie Y."/>
            <person name="Shinwari Z.K."/>
        </authorList>
    </citation>
    <scope>NUCLEOTIDE SEQUENCE [LARGE SCALE GENOMIC DNA]</scope>
    <source>
        <strain evidence="5">MOSEL-ME25</strain>
    </source>
</reference>
<dbReference type="PANTHER" id="PTHR33795:SF1">
    <property type="entry name" value="INSERTION ELEMENT IS150 PROTEIN INSJ"/>
    <property type="match status" value="1"/>
</dbReference>
<feature type="region of interest" description="Disordered" evidence="2">
    <location>
        <begin position="114"/>
        <end position="145"/>
    </location>
</feature>